<dbReference type="InterPro" id="IPR050834">
    <property type="entry name" value="Glycosyltransf_2"/>
</dbReference>
<dbReference type="AlphaFoldDB" id="A0A330GT44"/>
<dbReference type="InterPro" id="IPR001173">
    <property type="entry name" value="Glyco_trans_2-like"/>
</dbReference>
<evidence type="ECO:0000313" key="2">
    <source>
        <dbReference type="EMBL" id="RAZ77294.1"/>
    </source>
</evidence>
<reference evidence="3" key="1">
    <citation type="submission" date="2018-06" db="EMBL/GenBank/DDBJ databases">
        <authorList>
            <person name="Helene L.C."/>
            <person name="Dall'Agnol R."/>
            <person name="Delamuta J.R."/>
            <person name="Hungria M."/>
        </authorList>
    </citation>
    <scope>NUCLEOTIDE SEQUENCE [LARGE SCALE GENOMIC DNA]</scope>
    <source>
        <strain evidence="3">CNPSo 3140</strain>
    </source>
</reference>
<dbReference type="SUPFAM" id="SSF53448">
    <property type="entry name" value="Nucleotide-diphospho-sugar transferases"/>
    <property type="match status" value="1"/>
</dbReference>
<accession>A0A330GT44</accession>
<feature type="domain" description="Glycosyltransferase 2-like" evidence="1">
    <location>
        <begin position="8"/>
        <end position="134"/>
    </location>
</feature>
<dbReference type="PANTHER" id="PTHR43685:SF2">
    <property type="entry name" value="GLYCOSYLTRANSFERASE 2-LIKE DOMAIN-CONTAINING PROTEIN"/>
    <property type="match status" value="1"/>
</dbReference>
<keyword evidence="3" id="KW-1185">Reference proteome</keyword>
<sequence>MSDSPTISVIMPVRNGEKYIAEALKTILDQAWPVQEILVVDDGSTDRSREIVESLAPRFPAIHVLDGPRRGPGPARNVGLRIAGGEFIGFLDCDDLWPADKLSLHLARFARTPHMDVVSGFVSYFNRQMTDAPAPDPAATTDELFHVHLGATLYRRTVFDRVGMFDENFLYSEDVDLMLRIREADIPMTILNAVTLCYRRHPESMTSTYTAEEKRDFNRALMQSLMRRRKTGSTRPLPPFKHLMEE</sequence>
<name>A0A330GT44_9HYPH</name>
<reference evidence="2 3" key="2">
    <citation type="submission" date="2018-07" db="EMBL/GenBank/DDBJ databases">
        <title>Diversity of Mesorhizobium strains in Brazil.</title>
        <authorList>
            <person name="Helene L.C.F."/>
            <person name="Dall'Agnol R."/>
            <person name="Delamuta J.R.M."/>
            <person name="Hungria M."/>
        </authorList>
    </citation>
    <scope>NUCLEOTIDE SEQUENCE [LARGE SCALE GENOMIC DNA]</scope>
    <source>
        <strain evidence="2 3">CNPSo 3140</strain>
    </source>
</reference>
<gene>
    <name evidence="2" type="ORF">DPM35_12515</name>
</gene>
<proteinExistence type="predicted"/>
<dbReference type="PANTHER" id="PTHR43685">
    <property type="entry name" value="GLYCOSYLTRANSFERASE"/>
    <property type="match status" value="1"/>
</dbReference>
<dbReference type="RefSeq" id="WP_112127557.1">
    <property type="nucleotide sequence ID" value="NZ_QMBQ01000003.1"/>
</dbReference>
<dbReference type="Gene3D" id="3.90.550.10">
    <property type="entry name" value="Spore Coat Polysaccharide Biosynthesis Protein SpsA, Chain A"/>
    <property type="match status" value="1"/>
</dbReference>
<comment type="caution">
    <text evidence="2">The sequence shown here is derived from an EMBL/GenBank/DDBJ whole genome shotgun (WGS) entry which is preliminary data.</text>
</comment>
<dbReference type="InterPro" id="IPR029044">
    <property type="entry name" value="Nucleotide-diphossugar_trans"/>
</dbReference>
<protein>
    <recommendedName>
        <fullName evidence="1">Glycosyltransferase 2-like domain-containing protein</fullName>
    </recommendedName>
</protein>
<dbReference type="CDD" id="cd00761">
    <property type="entry name" value="Glyco_tranf_GTA_type"/>
    <property type="match status" value="1"/>
</dbReference>
<dbReference type="EMBL" id="QMBQ01000003">
    <property type="protein sequence ID" value="RAZ77294.1"/>
    <property type="molecule type" value="Genomic_DNA"/>
</dbReference>
<organism evidence="2 3">
    <name type="scientific">Mesorhizobium atlanticum</name>
    <dbReference type="NCBI Taxonomy" id="2233532"/>
    <lineage>
        <taxon>Bacteria</taxon>
        <taxon>Pseudomonadati</taxon>
        <taxon>Pseudomonadota</taxon>
        <taxon>Alphaproteobacteria</taxon>
        <taxon>Hyphomicrobiales</taxon>
        <taxon>Phyllobacteriaceae</taxon>
        <taxon>Mesorhizobium</taxon>
    </lineage>
</organism>
<dbReference type="Pfam" id="PF00535">
    <property type="entry name" value="Glycos_transf_2"/>
    <property type="match status" value="1"/>
</dbReference>
<evidence type="ECO:0000313" key="3">
    <source>
        <dbReference type="Proteomes" id="UP000251956"/>
    </source>
</evidence>
<dbReference type="OrthoDB" id="7265025at2"/>
<evidence type="ECO:0000259" key="1">
    <source>
        <dbReference type="Pfam" id="PF00535"/>
    </source>
</evidence>
<dbReference type="Proteomes" id="UP000251956">
    <property type="component" value="Unassembled WGS sequence"/>
</dbReference>